<sequence>MVGVRASGRNNDARGRSSLRPRRSRQAASGRPPLGHLCPSPRSTPQGPGCLSPPLPVLFFSPDANKQLVAEVERSGGRREDARAEDEDADHCEPPAGAAARHPLAPNQSPTQEALDSPLRACRGRRRWRGGRCTWSSPSRTTASCPRRTRWCTPPPSPEPALTARAARWTGERTCAASSSRPLAHATSVDDSVATSVFKDKLPRFNSIVPDFAGVGAGAGGTIFSSPKETN</sequence>
<organism evidence="2 3">
    <name type="scientific">Panicum miliaceum</name>
    <name type="common">Proso millet</name>
    <name type="synonym">Broomcorn millet</name>
    <dbReference type="NCBI Taxonomy" id="4540"/>
    <lineage>
        <taxon>Eukaryota</taxon>
        <taxon>Viridiplantae</taxon>
        <taxon>Streptophyta</taxon>
        <taxon>Embryophyta</taxon>
        <taxon>Tracheophyta</taxon>
        <taxon>Spermatophyta</taxon>
        <taxon>Magnoliopsida</taxon>
        <taxon>Liliopsida</taxon>
        <taxon>Poales</taxon>
        <taxon>Poaceae</taxon>
        <taxon>PACMAD clade</taxon>
        <taxon>Panicoideae</taxon>
        <taxon>Panicodae</taxon>
        <taxon>Paniceae</taxon>
        <taxon>Panicinae</taxon>
        <taxon>Panicum</taxon>
        <taxon>Panicum sect. Panicum</taxon>
    </lineage>
</organism>
<reference evidence="3" key="1">
    <citation type="journal article" date="2019" name="Nat. Commun.">
        <title>The genome of broomcorn millet.</title>
        <authorList>
            <person name="Zou C."/>
            <person name="Miki D."/>
            <person name="Li D."/>
            <person name="Tang Q."/>
            <person name="Xiao L."/>
            <person name="Rajput S."/>
            <person name="Deng P."/>
            <person name="Jia W."/>
            <person name="Huang R."/>
            <person name="Zhang M."/>
            <person name="Sun Y."/>
            <person name="Hu J."/>
            <person name="Fu X."/>
            <person name="Schnable P.S."/>
            <person name="Li F."/>
            <person name="Zhang H."/>
            <person name="Feng B."/>
            <person name="Zhu X."/>
            <person name="Liu R."/>
            <person name="Schnable J.C."/>
            <person name="Zhu J.-K."/>
            <person name="Zhang H."/>
        </authorList>
    </citation>
    <scope>NUCLEOTIDE SEQUENCE [LARGE SCALE GENOMIC DNA]</scope>
</reference>
<gene>
    <name evidence="2" type="ORF">C2845_PM02G16330</name>
</gene>
<evidence type="ECO:0000313" key="2">
    <source>
        <dbReference type="EMBL" id="RLN17758.1"/>
    </source>
</evidence>
<dbReference type="EMBL" id="PQIB02000005">
    <property type="protein sequence ID" value="RLN17758.1"/>
    <property type="molecule type" value="Genomic_DNA"/>
</dbReference>
<evidence type="ECO:0000313" key="3">
    <source>
        <dbReference type="Proteomes" id="UP000275267"/>
    </source>
</evidence>
<protein>
    <submittedName>
        <fullName evidence="2">Uncharacterized protein</fullName>
    </submittedName>
</protein>
<proteinExistence type="predicted"/>
<accession>A0A3L6S9T6</accession>
<dbReference type="AlphaFoldDB" id="A0A3L6S9T6"/>
<feature type="region of interest" description="Disordered" evidence="1">
    <location>
        <begin position="71"/>
        <end position="117"/>
    </location>
</feature>
<dbReference type="Proteomes" id="UP000275267">
    <property type="component" value="Unassembled WGS sequence"/>
</dbReference>
<feature type="compositionally biased region" description="Basic and acidic residues" evidence="1">
    <location>
        <begin position="71"/>
        <end position="82"/>
    </location>
</feature>
<keyword evidence="3" id="KW-1185">Reference proteome</keyword>
<comment type="caution">
    <text evidence="2">The sequence shown here is derived from an EMBL/GenBank/DDBJ whole genome shotgun (WGS) entry which is preliminary data.</text>
</comment>
<evidence type="ECO:0000256" key="1">
    <source>
        <dbReference type="SAM" id="MobiDB-lite"/>
    </source>
</evidence>
<name>A0A3L6S9T6_PANMI</name>
<feature type="region of interest" description="Disordered" evidence="1">
    <location>
        <begin position="1"/>
        <end position="58"/>
    </location>
</feature>